<feature type="domain" description="Heterokaryon incompatibility" evidence="1">
    <location>
        <begin position="47"/>
        <end position="88"/>
    </location>
</feature>
<accession>W9W448</accession>
<dbReference type="PANTHER" id="PTHR24148:SF64">
    <property type="entry name" value="HETEROKARYON INCOMPATIBILITY DOMAIN-CONTAINING PROTEIN"/>
    <property type="match status" value="1"/>
</dbReference>
<evidence type="ECO:0000313" key="2">
    <source>
        <dbReference type="EMBL" id="EXJ53329.1"/>
    </source>
</evidence>
<comment type="caution">
    <text evidence="2">The sequence shown here is derived from an EMBL/GenBank/DDBJ whole genome shotgun (WGS) entry which is preliminary data.</text>
</comment>
<evidence type="ECO:0000313" key="3">
    <source>
        <dbReference type="Proteomes" id="UP000019471"/>
    </source>
</evidence>
<sequence>LAPWKIRLLRIAPSADLQSDLTCDLLTADLVPFPGVGLVVESAIVQYEALSYTWGYPVLTKSINCSGLRLPVSETMYEALRYIRRKDITSYL</sequence>
<proteinExistence type="predicted"/>
<keyword evidence="3" id="KW-1185">Reference proteome</keyword>
<organism evidence="2 3">
    <name type="scientific">Cladophialophora psammophila CBS 110553</name>
    <dbReference type="NCBI Taxonomy" id="1182543"/>
    <lineage>
        <taxon>Eukaryota</taxon>
        <taxon>Fungi</taxon>
        <taxon>Dikarya</taxon>
        <taxon>Ascomycota</taxon>
        <taxon>Pezizomycotina</taxon>
        <taxon>Eurotiomycetes</taxon>
        <taxon>Chaetothyriomycetidae</taxon>
        <taxon>Chaetothyriales</taxon>
        <taxon>Herpotrichiellaceae</taxon>
        <taxon>Cladophialophora</taxon>
    </lineage>
</organism>
<dbReference type="GeneID" id="19198105"/>
<dbReference type="RefSeq" id="XP_007752178.1">
    <property type="nucleotide sequence ID" value="XM_007753988.1"/>
</dbReference>
<protein>
    <recommendedName>
        <fullName evidence="1">Heterokaryon incompatibility domain-containing protein</fullName>
    </recommendedName>
</protein>
<dbReference type="InterPro" id="IPR010730">
    <property type="entry name" value="HET"/>
</dbReference>
<gene>
    <name evidence="2" type="ORF">A1O5_13422</name>
</gene>
<dbReference type="AlphaFoldDB" id="W9W448"/>
<name>W9W448_9EURO</name>
<dbReference type="InterPro" id="IPR052895">
    <property type="entry name" value="HetReg/Transcr_Mod"/>
</dbReference>
<feature type="non-terminal residue" evidence="2">
    <location>
        <position position="1"/>
    </location>
</feature>
<dbReference type="Pfam" id="PF06985">
    <property type="entry name" value="HET"/>
    <property type="match status" value="1"/>
</dbReference>
<reference evidence="2 3" key="1">
    <citation type="submission" date="2013-03" db="EMBL/GenBank/DDBJ databases">
        <title>The Genome Sequence of Cladophialophora psammophila CBS 110553.</title>
        <authorList>
            <consortium name="The Broad Institute Genomics Platform"/>
            <person name="Cuomo C."/>
            <person name="de Hoog S."/>
            <person name="Gorbushina A."/>
            <person name="Walker B."/>
            <person name="Young S.K."/>
            <person name="Zeng Q."/>
            <person name="Gargeya S."/>
            <person name="Fitzgerald M."/>
            <person name="Haas B."/>
            <person name="Abouelleil A."/>
            <person name="Allen A.W."/>
            <person name="Alvarado L."/>
            <person name="Arachchi H.M."/>
            <person name="Berlin A.M."/>
            <person name="Chapman S.B."/>
            <person name="Gainer-Dewar J."/>
            <person name="Goldberg J."/>
            <person name="Griggs A."/>
            <person name="Gujja S."/>
            <person name="Hansen M."/>
            <person name="Howarth C."/>
            <person name="Imamovic A."/>
            <person name="Ireland A."/>
            <person name="Larimer J."/>
            <person name="McCowan C."/>
            <person name="Murphy C."/>
            <person name="Pearson M."/>
            <person name="Poon T.W."/>
            <person name="Priest M."/>
            <person name="Roberts A."/>
            <person name="Saif S."/>
            <person name="Shea T."/>
            <person name="Sisk P."/>
            <person name="Sykes S."/>
            <person name="Wortman J."/>
            <person name="Nusbaum C."/>
            <person name="Birren B."/>
        </authorList>
    </citation>
    <scope>NUCLEOTIDE SEQUENCE [LARGE SCALE GENOMIC DNA]</scope>
    <source>
        <strain evidence="2 3">CBS 110553</strain>
    </source>
</reference>
<evidence type="ECO:0000259" key="1">
    <source>
        <dbReference type="Pfam" id="PF06985"/>
    </source>
</evidence>
<dbReference type="EMBL" id="AMGX01000056">
    <property type="protein sequence ID" value="EXJ53329.1"/>
    <property type="molecule type" value="Genomic_DNA"/>
</dbReference>
<dbReference type="Proteomes" id="UP000019471">
    <property type="component" value="Unassembled WGS sequence"/>
</dbReference>
<dbReference type="OrthoDB" id="3477286at2759"/>
<dbReference type="PANTHER" id="PTHR24148">
    <property type="entry name" value="ANKYRIN REPEAT DOMAIN-CONTAINING PROTEIN 39 HOMOLOG-RELATED"/>
    <property type="match status" value="1"/>
</dbReference>
<dbReference type="HOGENOM" id="CLU_2418955_0_0_1"/>
<dbReference type="STRING" id="1182543.W9W448"/>